<dbReference type="EMBL" id="AP021879">
    <property type="protein sequence ID" value="BBO92885.1"/>
    <property type="molecule type" value="Genomic_DNA"/>
</dbReference>
<dbReference type="PANTHER" id="PTHR36173">
    <property type="entry name" value="RIBONUCLEASE VAPC16-RELATED"/>
    <property type="match status" value="1"/>
</dbReference>
<dbReference type="InterPro" id="IPR002716">
    <property type="entry name" value="PIN_dom"/>
</dbReference>
<feature type="domain" description="PIN" evidence="1">
    <location>
        <begin position="1"/>
        <end position="122"/>
    </location>
</feature>
<dbReference type="Proteomes" id="UP000422108">
    <property type="component" value="Chromosome"/>
</dbReference>
<proteinExistence type="predicted"/>
<dbReference type="RefSeq" id="WP_155313574.1">
    <property type="nucleotide sequence ID" value="NZ_AP021879.1"/>
</dbReference>
<gene>
    <name evidence="2" type="ORF">DSCOOX_60650</name>
</gene>
<name>A0A5K8AJK0_9BACT</name>
<accession>A0A5K8AJK0</accession>
<organism evidence="2 3">
    <name type="scientific">Desulfosarcina ovata subsp. ovata</name>
    <dbReference type="NCBI Taxonomy" id="2752305"/>
    <lineage>
        <taxon>Bacteria</taxon>
        <taxon>Pseudomonadati</taxon>
        <taxon>Thermodesulfobacteriota</taxon>
        <taxon>Desulfobacteria</taxon>
        <taxon>Desulfobacterales</taxon>
        <taxon>Desulfosarcinaceae</taxon>
        <taxon>Desulfosarcina</taxon>
    </lineage>
</organism>
<dbReference type="SUPFAM" id="SSF88723">
    <property type="entry name" value="PIN domain-like"/>
    <property type="match status" value="1"/>
</dbReference>
<evidence type="ECO:0000259" key="1">
    <source>
        <dbReference type="SMART" id="SM00670"/>
    </source>
</evidence>
<keyword evidence="3" id="KW-1185">Reference proteome</keyword>
<dbReference type="CDD" id="cd09872">
    <property type="entry name" value="PIN_Sll0205-like"/>
    <property type="match status" value="1"/>
</dbReference>
<dbReference type="Gene3D" id="3.40.50.1010">
    <property type="entry name" value="5'-nuclease"/>
    <property type="match status" value="1"/>
</dbReference>
<dbReference type="InterPro" id="IPR041705">
    <property type="entry name" value="PIN_Sll0205"/>
</dbReference>
<dbReference type="SMART" id="SM00670">
    <property type="entry name" value="PINc"/>
    <property type="match status" value="1"/>
</dbReference>
<dbReference type="InterPro" id="IPR052919">
    <property type="entry name" value="TA_system_RNase"/>
</dbReference>
<dbReference type="Pfam" id="PF01850">
    <property type="entry name" value="PIN"/>
    <property type="match status" value="1"/>
</dbReference>
<sequence length="130" mass="14984">MKILLDTCCIIWAVSEPLAISKNARLLLAAEESEVYVSVISAAEIACAVERERIVIDRHWKNWFRHYIDLNCWQVQNISLEIMEEAYSLPEAFHADPADRIIAATARLNNFTILTADKKIRSYPHVKTLW</sequence>
<dbReference type="AlphaFoldDB" id="A0A5K8AJK0"/>
<evidence type="ECO:0000313" key="2">
    <source>
        <dbReference type="EMBL" id="BBO92885.1"/>
    </source>
</evidence>
<protein>
    <submittedName>
        <fullName evidence="2">PIN domain-containing protein</fullName>
    </submittedName>
</protein>
<reference evidence="2 3" key="1">
    <citation type="submission" date="2019-11" db="EMBL/GenBank/DDBJ databases">
        <title>Comparative genomics of hydrocarbon-degrading Desulfosarcina strains.</title>
        <authorList>
            <person name="Watanabe M."/>
            <person name="Kojima H."/>
            <person name="Fukui M."/>
        </authorList>
    </citation>
    <scope>NUCLEOTIDE SEQUENCE [LARGE SCALE GENOMIC DNA]</scope>
    <source>
        <strain evidence="3">oXyS1</strain>
    </source>
</reference>
<evidence type="ECO:0000313" key="3">
    <source>
        <dbReference type="Proteomes" id="UP000422108"/>
    </source>
</evidence>
<dbReference type="PANTHER" id="PTHR36173:SF1">
    <property type="entry name" value="RIBONUCLEASE VAPC22"/>
    <property type="match status" value="1"/>
</dbReference>
<dbReference type="InterPro" id="IPR029060">
    <property type="entry name" value="PIN-like_dom_sf"/>
</dbReference>